<accession>A0ABX9BCN6</accession>
<name>A0ABX9BCN6_9BACL</name>
<evidence type="ECO:0000313" key="1">
    <source>
        <dbReference type="EMBL" id="RAI86073.1"/>
    </source>
</evidence>
<evidence type="ECO:0000313" key="2">
    <source>
        <dbReference type="Proteomes" id="UP000248827"/>
    </source>
</evidence>
<gene>
    <name evidence="1" type="ORF">DET54_11916</name>
</gene>
<dbReference type="Proteomes" id="UP000248827">
    <property type="component" value="Unassembled WGS sequence"/>
</dbReference>
<organism evidence="1 2">
    <name type="scientific">Paenibacillus pabuli</name>
    <dbReference type="NCBI Taxonomy" id="1472"/>
    <lineage>
        <taxon>Bacteria</taxon>
        <taxon>Bacillati</taxon>
        <taxon>Bacillota</taxon>
        <taxon>Bacilli</taxon>
        <taxon>Bacillales</taxon>
        <taxon>Paenibacillaceae</taxon>
        <taxon>Paenibacillus</taxon>
    </lineage>
</organism>
<keyword evidence="2" id="KW-1185">Reference proteome</keyword>
<dbReference type="RefSeq" id="WP_111621313.1">
    <property type="nucleotide sequence ID" value="NZ_QLLI01000019.1"/>
</dbReference>
<protein>
    <submittedName>
        <fullName evidence="1">Uncharacterized protein</fullName>
    </submittedName>
</protein>
<proteinExistence type="predicted"/>
<reference evidence="1 2" key="1">
    <citation type="submission" date="2018-06" db="EMBL/GenBank/DDBJ databases">
        <title>Freshwater and sediment microbial communities from various areas in North America, analyzing microbe dynamics in response to fracking.</title>
        <authorList>
            <person name="Lamendella R."/>
        </authorList>
    </citation>
    <scope>NUCLEOTIDE SEQUENCE [LARGE SCALE GENOMIC DNA]</scope>
    <source>
        <strain evidence="1 2">NG-13</strain>
    </source>
</reference>
<comment type="caution">
    <text evidence="1">The sequence shown here is derived from an EMBL/GenBank/DDBJ whole genome shotgun (WGS) entry which is preliminary data.</text>
</comment>
<dbReference type="EMBL" id="QLLI01000019">
    <property type="protein sequence ID" value="RAI86073.1"/>
    <property type="molecule type" value="Genomic_DNA"/>
</dbReference>
<sequence length="64" mass="7452">MTNKATTKETITITVGSTDSLHIRIPYNLAYIQCIRQITARRWEPKLKVWIIPYTIDAVQEFIS</sequence>